<dbReference type="Proteomes" id="UP000299290">
    <property type="component" value="Unassembled WGS sequence"/>
</dbReference>
<sequence>MNTDRVCGKRQFGHRARLVLTPAQVTLMDGQAHAARALWNLLHDWWTMLPKDRRSLAAADAAIRQARREIDRLAVLPAQAAQAVLKTYFQAWKNCWEGRAGAPGFNARFRR</sequence>
<evidence type="ECO:0000313" key="1">
    <source>
        <dbReference type="EMBL" id="GDY40031.1"/>
    </source>
</evidence>
<dbReference type="AlphaFoldDB" id="A0A4D4JTG1"/>
<organism evidence="1 2">
    <name type="scientific">Streptomyces antimycoticus</name>
    <dbReference type="NCBI Taxonomy" id="68175"/>
    <lineage>
        <taxon>Bacteria</taxon>
        <taxon>Bacillati</taxon>
        <taxon>Actinomycetota</taxon>
        <taxon>Actinomycetes</taxon>
        <taxon>Kitasatosporales</taxon>
        <taxon>Streptomycetaceae</taxon>
        <taxon>Streptomyces</taxon>
        <taxon>Streptomyces violaceusniger group</taxon>
    </lineage>
</organism>
<gene>
    <name evidence="1" type="ORF">SANT12839_009130</name>
</gene>
<dbReference type="EMBL" id="BJHV01000001">
    <property type="protein sequence ID" value="GDY40031.1"/>
    <property type="molecule type" value="Genomic_DNA"/>
</dbReference>
<keyword evidence="2" id="KW-1185">Reference proteome</keyword>
<comment type="caution">
    <text evidence="1">The sequence shown here is derived from an EMBL/GenBank/DDBJ whole genome shotgun (WGS) entry which is preliminary data.</text>
</comment>
<name>A0A4D4JTG1_9ACTN</name>
<accession>A0A4D4JTG1</accession>
<protein>
    <recommendedName>
        <fullName evidence="3">Transposase putative helix-turn-helix domain-containing protein</fullName>
    </recommendedName>
</protein>
<evidence type="ECO:0000313" key="2">
    <source>
        <dbReference type="Proteomes" id="UP000299290"/>
    </source>
</evidence>
<reference evidence="1 2" key="1">
    <citation type="journal article" date="2020" name="Int. J. Syst. Evol. Microbiol.">
        <title>Reclassification of Streptomyces castelarensis and Streptomyces sporoclivatus as later heterotypic synonyms of Streptomyces antimycoticus.</title>
        <authorList>
            <person name="Komaki H."/>
            <person name="Tamura T."/>
        </authorList>
    </citation>
    <scope>NUCLEOTIDE SEQUENCE [LARGE SCALE GENOMIC DNA]</scope>
    <source>
        <strain evidence="1 2">NBRC 12839</strain>
    </source>
</reference>
<proteinExistence type="predicted"/>
<evidence type="ECO:0008006" key="3">
    <source>
        <dbReference type="Google" id="ProtNLM"/>
    </source>
</evidence>